<dbReference type="STRING" id="521096.Tpau_2241"/>
<keyword evidence="4" id="KW-1185">Reference proteome</keyword>
<evidence type="ECO:0000313" key="4">
    <source>
        <dbReference type="Proteomes" id="UP000001213"/>
    </source>
</evidence>
<feature type="transmembrane region" description="Helical" evidence="2">
    <location>
        <begin position="99"/>
        <end position="121"/>
    </location>
</feature>
<organism evidence="3 4">
    <name type="scientific">Tsukamurella paurometabola (strain ATCC 8368 / DSM 20162 / CCUG 35730 / CIP 100753 / JCM 10117 / KCTC 9821 / NBRC 16120 / NCIMB 702349 / NCTC 13040)</name>
    <name type="common">Corynebacterium paurometabolum</name>
    <dbReference type="NCBI Taxonomy" id="521096"/>
    <lineage>
        <taxon>Bacteria</taxon>
        <taxon>Bacillati</taxon>
        <taxon>Actinomycetota</taxon>
        <taxon>Actinomycetes</taxon>
        <taxon>Mycobacteriales</taxon>
        <taxon>Tsukamurellaceae</taxon>
        <taxon>Tsukamurella</taxon>
    </lineage>
</organism>
<sequence>MTDHEDTHDEPVRGAATGAEDEGASDVHAPQPPRKRPVARGTSLRRPGATPDETRAGVPTTTEPTAEPTAEPEASGAAEPDPESGEVVSGDADSSAGGWVNYALIAAAVVILAAALTVAFARPFAGRVSNEAYVNTALTTQVASIAKQAAKDIYSIDMNNVGQWEQRMNALLTPGMVDEAKKMRQGITQAAGQLQDVTITVEDTGLTAGVAFAAPNRAEVLLNVVRQVTERGVPGMTGQAPVKFVLDRFDGAWKVSSITEL</sequence>
<dbReference type="KEGG" id="tpr:Tpau_2241"/>
<evidence type="ECO:0000256" key="1">
    <source>
        <dbReference type="SAM" id="MobiDB-lite"/>
    </source>
</evidence>
<name>D5UQ80_TSUPD</name>
<keyword evidence="2" id="KW-0472">Membrane</keyword>
<reference evidence="4" key="1">
    <citation type="submission" date="2010-03" db="EMBL/GenBank/DDBJ databases">
        <title>The complete chromosome of Tsukamurella paurometabola DSM 20162.</title>
        <authorList>
            <consortium name="US DOE Joint Genome Institute (JGI-PGF)"/>
            <person name="Lucas S."/>
            <person name="Copeland A."/>
            <person name="Lapidus A."/>
            <person name="Glavina del Rio T."/>
            <person name="Dalin E."/>
            <person name="Tice H."/>
            <person name="Bruce D."/>
            <person name="Goodwin L."/>
            <person name="Pitluck S."/>
            <person name="Kyrpides N."/>
            <person name="Mavromatis K."/>
            <person name="Ivanova N."/>
            <person name="Mikhailova N."/>
            <person name="Munk A.C."/>
            <person name="Brettin T."/>
            <person name="Detter J.C."/>
            <person name="Tapia R."/>
            <person name="Han C."/>
            <person name="Larimer F."/>
            <person name="Land M."/>
            <person name="Hauser L."/>
            <person name="Markowitz V."/>
            <person name="Cheng J.-F."/>
            <person name="Hugenholtz P."/>
            <person name="Woyke T."/>
            <person name="Wu D."/>
            <person name="Jando M."/>
            <person name="Brambilla E."/>
            <person name="Klenk H.-P."/>
            <person name="Eisen J.A."/>
        </authorList>
    </citation>
    <scope>NUCLEOTIDE SEQUENCE [LARGE SCALE GENOMIC DNA]</scope>
    <source>
        <strain evidence="4">ATCC 8368 / DSM 20162 / CCUG 35730 / CIP 100753 / JCM 10117 / KCTC 9821 / NBRC 16120 / NCIMB 702349 / NCTC 13040</strain>
    </source>
</reference>
<evidence type="ECO:0000313" key="3">
    <source>
        <dbReference type="EMBL" id="ADG78850.1"/>
    </source>
</evidence>
<accession>D5UQ80</accession>
<evidence type="ECO:0000256" key="2">
    <source>
        <dbReference type="SAM" id="Phobius"/>
    </source>
</evidence>
<dbReference type="RefSeq" id="WP_013126872.1">
    <property type="nucleotide sequence ID" value="NC_014158.1"/>
</dbReference>
<keyword evidence="2" id="KW-1133">Transmembrane helix</keyword>
<gene>
    <name evidence="3" type="ordered locus">Tpau_2241</name>
</gene>
<feature type="region of interest" description="Disordered" evidence="1">
    <location>
        <begin position="1"/>
        <end position="93"/>
    </location>
</feature>
<dbReference type="AlphaFoldDB" id="D5UQ80"/>
<dbReference type="Proteomes" id="UP000001213">
    <property type="component" value="Chromosome"/>
</dbReference>
<dbReference type="EMBL" id="CP001966">
    <property type="protein sequence ID" value="ADG78850.1"/>
    <property type="molecule type" value="Genomic_DNA"/>
</dbReference>
<keyword evidence="2" id="KW-0812">Transmembrane</keyword>
<dbReference type="HOGENOM" id="CLU_1065354_0_0_11"/>
<evidence type="ECO:0008006" key="5">
    <source>
        <dbReference type="Google" id="ProtNLM"/>
    </source>
</evidence>
<reference evidence="3 4" key="2">
    <citation type="journal article" date="2011" name="Stand. Genomic Sci.">
        <title>Complete genome sequence of Tsukamurella paurometabola type strain (no. 33).</title>
        <authorList>
            <person name="Munk A.C."/>
            <person name="Lapidus A."/>
            <person name="Lucas S."/>
            <person name="Nolan M."/>
            <person name="Tice H."/>
            <person name="Cheng J.F."/>
            <person name="Del Rio T.G."/>
            <person name="Goodwin L."/>
            <person name="Pitluck S."/>
            <person name="Liolios K."/>
            <person name="Huntemann M."/>
            <person name="Ivanova N."/>
            <person name="Mavromatis K."/>
            <person name="Mikhailova N."/>
            <person name="Pati A."/>
            <person name="Chen A."/>
            <person name="Palaniappan K."/>
            <person name="Tapia R."/>
            <person name="Han C."/>
            <person name="Land M."/>
            <person name="Hauser L."/>
            <person name="Chang Y.J."/>
            <person name="Jeffries C.D."/>
            <person name="Brettin T."/>
            <person name="Yasawong M."/>
            <person name="Brambilla E.M."/>
            <person name="Rohde M."/>
            <person name="Sikorski J."/>
            <person name="Goker M."/>
            <person name="Detter J.C."/>
            <person name="Woyke T."/>
            <person name="Bristow J."/>
            <person name="Eisen J.A."/>
            <person name="Markowitz V."/>
            <person name="Hugenholtz P."/>
            <person name="Kyrpides N.C."/>
            <person name="Klenk H.P."/>
        </authorList>
    </citation>
    <scope>NUCLEOTIDE SEQUENCE [LARGE SCALE GENOMIC DNA]</scope>
    <source>
        <strain evidence="4">ATCC 8368 / DSM 20162 / CCUG 35730 / CIP 100753 / JCM 10117 / KCTC 9821 / NBRC 16120 / NCIMB 702349 / NCTC 13040</strain>
    </source>
</reference>
<proteinExistence type="predicted"/>
<protein>
    <recommendedName>
        <fullName evidence="5">Mce-associated membrane protein</fullName>
    </recommendedName>
</protein>
<feature type="compositionally biased region" description="Basic and acidic residues" evidence="1">
    <location>
        <begin position="1"/>
        <end position="12"/>
    </location>
</feature>
<feature type="compositionally biased region" description="Low complexity" evidence="1">
    <location>
        <begin position="59"/>
        <end position="79"/>
    </location>
</feature>